<dbReference type="InterPro" id="IPR028250">
    <property type="entry name" value="DsbDN"/>
</dbReference>
<dbReference type="SUPFAM" id="SSF74863">
    <property type="entry name" value="Thiol:disulfide interchange protein DsbD, N-terminal domain (DsbD-alpha)"/>
    <property type="match status" value="1"/>
</dbReference>
<dbReference type="GO" id="GO:0015035">
    <property type="term" value="F:protein-disulfide reductase activity"/>
    <property type="evidence" value="ECO:0007669"/>
    <property type="project" value="TreeGrafter"/>
</dbReference>
<evidence type="ECO:0000256" key="5">
    <source>
        <dbReference type="ARBA" id="ARBA00022989"/>
    </source>
</evidence>
<dbReference type="AlphaFoldDB" id="A0AA43MAW5"/>
<gene>
    <name evidence="9" type="ORF">M2127_001469</name>
</gene>
<dbReference type="EC" id="1.8.4.16" evidence="9"/>
<dbReference type="InterPro" id="IPR036929">
    <property type="entry name" value="DsbDN_sf"/>
</dbReference>
<dbReference type="GO" id="GO:0005886">
    <property type="term" value="C:plasma membrane"/>
    <property type="evidence" value="ECO:0007669"/>
    <property type="project" value="UniProtKB-SubCell"/>
</dbReference>
<dbReference type="InterPro" id="IPR036249">
    <property type="entry name" value="Thioredoxin-like_sf"/>
</dbReference>
<proteinExistence type="predicted"/>
<dbReference type="InterPro" id="IPR013766">
    <property type="entry name" value="Thioredoxin_domain"/>
</dbReference>
<feature type="transmembrane region" description="Helical" evidence="7">
    <location>
        <begin position="286"/>
        <end position="308"/>
    </location>
</feature>
<evidence type="ECO:0000256" key="4">
    <source>
        <dbReference type="ARBA" id="ARBA00022748"/>
    </source>
</evidence>
<dbReference type="NCBIfam" id="NF001419">
    <property type="entry name" value="PRK00293.1"/>
    <property type="match status" value="1"/>
</dbReference>
<evidence type="ECO:0000256" key="2">
    <source>
        <dbReference type="ARBA" id="ARBA00022475"/>
    </source>
</evidence>
<evidence type="ECO:0000256" key="3">
    <source>
        <dbReference type="ARBA" id="ARBA00022692"/>
    </source>
</evidence>
<feature type="transmembrane region" description="Helical" evidence="7">
    <location>
        <begin position="365"/>
        <end position="388"/>
    </location>
</feature>
<evidence type="ECO:0000259" key="8">
    <source>
        <dbReference type="PROSITE" id="PS51352"/>
    </source>
</evidence>
<dbReference type="InterPro" id="IPR003834">
    <property type="entry name" value="Cyt_c_assmbl_TM_dom"/>
</dbReference>
<dbReference type="CDD" id="cd02953">
    <property type="entry name" value="DsbDgamma"/>
    <property type="match status" value="1"/>
</dbReference>
<name>A0AA43MAW5_9BURK</name>
<feature type="transmembrane region" description="Helical" evidence="7">
    <location>
        <begin position="249"/>
        <end position="274"/>
    </location>
</feature>
<dbReference type="SUPFAM" id="SSF52833">
    <property type="entry name" value="Thioredoxin-like"/>
    <property type="match status" value="1"/>
</dbReference>
<dbReference type="Pfam" id="PF11412">
    <property type="entry name" value="DsbD_N"/>
    <property type="match status" value="1"/>
</dbReference>
<dbReference type="PANTHER" id="PTHR32234">
    <property type="entry name" value="THIOL:DISULFIDE INTERCHANGE PROTEIN DSBD"/>
    <property type="match status" value="1"/>
</dbReference>
<feature type="domain" description="Thioredoxin" evidence="8">
    <location>
        <begin position="415"/>
        <end position="568"/>
    </location>
</feature>
<accession>A0AA43MAW5</accession>
<dbReference type="Proteomes" id="UP001161160">
    <property type="component" value="Unassembled WGS sequence"/>
</dbReference>
<dbReference type="InterPro" id="IPR035671">
    <property type="entry name" value="DsbD_gamma"/>
</dbReference>
<sequence length="569" mass="61769">MGDGGIAVKIMKIRQNILLAIILLLTLCGQSLAADFLAPEKAFVVQAAWQENSNEIAVELSPAKGYYIYRQSLQFKAGSNEKKLASYAPTLPEGIEKFDATFQKKLQIYKQAFTVLFNVKNEANQPIHLEVGLQGCAEAGICYPPMTLTFLLTGPGVKAAPIPDALEATTLSTQVSPSDSSLLDLWRERDDINAINHFLENTSSTYLFFAFFVLGLALAFTPCVLPMLPILSSVVFGTQNNQAISKARAAVLAMAYVLGMALVYALAGVLMAALGGSVQRVLQSPIALFSFACLLIGLSGSLFGLYHLRLPHSWHQHIDRLAGRQKGGSIFGAFALGGISTLVASPCITAPLAGVLTFIAQTGSMSLGAGLLFVMALGMGLPLLFIAIEARILIPSTGMWMVWLQRALGVLLVATALWIAAPIFQKTGLVGNDQSLNGEVSRSIGGRLHFTIIQSPADLDRELIKAKAENKLLLLDFYADWCISCKEMELNTFSNPEVSKELGRFVLLQADVTKNTSDNQALLKRFDLFGPPGILLFDPNTQAEIKNQRIVGYMPPERFLQRLQKALEK</sequence>
<dbReference type="PROSITE" id="PS51352">
    <property type="entry name" value="THIOREDOXIN_2"/>
    <property type="match status" value="1"/>
</dbReference>
<evidence type="ECO:0000256" key="7">
    <source>
        <dbReference type="SAM" id="Phobius"/>
    </source>
</evidence>
<feature type="transmembrane region" description="Helical" evidence="7">
    <location>
        <begin position="206"/>
        <end position="228"/>
    </location>
</feature>
<organism evidence="9 10">
    <name type="scientific">Polynucleobacter sphagniphilus</name>
    <dbReference type="NCBI Taxonomy" id="1743169"/>
    <lineage>
        <taxon>Bacteria</taxon>
        <taxon>Pseudomonadati</taxon>
        <taxon>Pseudomonadota</taxon>
        <taxon>Betaproteobacteria</taxon>
        <taxon>Burkholderiales</taxon>
        <taxon>Burkholderiaceae</taxon>
        <taxon>Polynucleobacter</taxon>
    </lineage>
</organism>
<evidence type="ECO:0000256" key="1">
    <source>
        <dbReference type="ARBA" id="ARBA00004651"/>
    </source>
</evidence>
<keyword evidence="6 7" id="KW-0472">Membrane</keyword>
<feature type="transmembrane region" description="Helical" evidence="7">
    <location>
        <begin position="400"/>
        <end position="421"/>
    </location>
</feature>
<keyword evidence="5 7" id="KW-1133">Transmembrane helix</keyword>
<dbReference type="Pfam" id="PF13899">
    <property type="entry name" value="Thioredoxin_7"/>
    <property type="match status" value="1"/>
</dbReference>
<keyword evidence="2" id="KW-1003">Cell membrane</keyword>
<dbReference type="Gene3D" id="2.60.40.1250">
    <property type="entry name" value="Thiol:disulfide interchange protein DsbD, N-terminal domain"/>
    <property type="match status" value="1"/>
</dbReference>
<evidence type="ECO:0000256" key="6">
    <source>
        <dbReference type="ARBA" id="ARBA00023136"/>
    </source>
</evidence>
<comment type="subcellular location">
    <subcellularLocation>
        <location evidence="1">Cell membrane</location>
        <topology evidence="1">Multi-pass membrane protein</topology>
    </subcellularLocation>
</comment>
<keyword evidence="3 7" id="KW-0812">Transmembrane</keyword>
<keyword evidence="9" id="KW-0560">Oxidoreductase</keyword>
<feature type="transmembrane region" description="Helical" evidence="7">
    <location>
        <begin position="329"/>
        <end position="359"/>
    </location>
</feature>
<reference evidence="9" key="1">
    <citation type="submission" date="2023-04" db="EMBL/GenBank/DDBJ databases">
        <title>Genome Encyclopedia of Bacteria and Archaea VI: Functional Genomics of Type Strains.</title>
        <authorList>
            <person name="Whitman W."/>
        </authorList>
    </citation>
    <scope>NUCLEOTIDE SEQUENCE</scope>
    <source>
        <strain evidence="9">Enz.4-51</strain>
    </source>
</reference>
<evidence type="ECO:0000313" key="10">
    <source>
        <dbReference type="Proteomes" id="UP001161160"/>
    </source>
</evidence>
<keyword evidence="10" id="KW-1185">Reference proteome</keyword>
<dbReference type="GO" id="GO:0045454">
    <property type="term" value="P:cell redox homeostasis"/>
    <property type="evidence" value="ECO:0007669"/>
    <property type="project" value="TreeGrafter"/>
</dbReference>
<keyword evidence="4" id="KW-0201">Cytochrome c-type biogenesis</keyword>
<dbReference type="EMBL" id="JARXYA010000006">
    <property type="protein sequence ID" value="MDH6504164.1"/>
    <property type="molecule type" value="Genomic_DNA"/>
</dbReference>
<comment type="caution">
    <text evidence="9">The sequence shown here is derived from an EMBL/GenBank/DDBJ whole genome shotgun (WGS) entry which is preliminary data.</text>
</comment>
<dbReference type="Gene3D" id="3.40.30.10">
    <property type="entry name" value="Glutaredoxin"/>
    <property type="match status" value="1"/>
</dbReference>
<dbReference type="Pfam" id="PF02683">
    <property type="entry name" value="DsbD_TM"/>
    <property type="match status" value="1"/>
</dbReference>
<dbReference type="PANTHER" id="PTHR32234:SF0">
    <property type="entry name" value="THIOL:DISULFIDE INTERCHANGE PROTEIN DSBD"/>
    <property type="match status" value="1"/>
</dbReference>
<evidence type="ECO:0000313" key="9">
    <source>
        <dbReference type="EMBL" id="MDH6504164.1"/>
    </source>
</evidence>
<dbReference type="GO" id="GO:0017004">
    <property type="term" value="P:cytochrome complex assembly"/>
    <property type="evidence" value="ECO:0007669"/>
    <property type="project" value="UniProtKB-KW"/>
</dbReference>
<protein>
    <submittedName>
        <fullName evidence="9">Thiol:disulfide interchange protein DsbD</fullName>
        <ecNumber evidence="9">1.8.4.16</ecNumber>
    </submittedName>
</protein>